<sequence length="49" mass="5622">MCVYAYIYTCVCVCVCVCVLFCVVFLSWVGNGRVYFPHVHWLHITDGVC</sequence>
<keyword evidence="1" id="KW-0472">Membrane</keyword>
<organism evidence="2 3">
    <name type="scientific">Trypanosoma cruzi marinkellei</name>
    <dbReference type="NCBI Taxonomy" id="85056"/>
    <lineage>
        <taxon>Eukaryota</taxon>
        <taxon>Discoba</taxon>
        <taxon>Euglenozoa</taxon>
        <taxon>Kinetoplastea</taxon>
        <taxon>Metakinetoplastina</taxon>
        <taxon>Trypanosomatida</taxon>
        <taxon>Trypanosomatidae</taxon>
        <taxon>Trypanosoma</taxon>
        <taxon>Schizotrypanum</taxon>
    </lineage>
</organism>
<name>K2M8V1_TRYCR</name>
<keyword evidence="1" id="KW-1133">Transmembrane helix</keyword>
<dbReference type="EMBL" id="AHKC01010786">
    <property type="protein sequence ID" value="EKF31478.1"/>
    <property type="molecule type" value="Genomic_DNA"/>
</dbReference>
<feature type="non-terminal residue" evidence="2">
    <location>
        <position position="49"/>
    </location>
</feature>
<feature type="transmembrane region" description="Helical" evidence="1">
    <location>
        <begin position="6"/>
        <end position="29"/>
    </location>
</feature>
<keyword evidence="3" id="KW-1185">Reference proteome</keyword>
<protein>
    <submittedName>
        <fullName evidence="2">Uncharacterized protein</fullName>
    </submittedName>
</protein>
<dbReference type="Proteomes" id="UP000007350">
    <property type="component" value="Unassembled WGS sequence"/>
</dbReference>
<gene>
    <name evidence="2" type="ORF">MOQ_004686</name>
</gene>
<keyword evidence="1" id="KW-0812">Transmembrane</keyword>
<evidence type="ECO:0000313" key="2">
    <source>
        <dbReference type="EMBL" id="EKF31478.1"/>
    </source>
</evidence>
<dbReference type="AlphaFoldDB" id="K2M8V1"/>
<accession>K2M8V1</accession>
<evidence type="ECO:0000313" key="3">
    <source>
        <dbReference type="Proteomes" id="UP000007350"/>
    </source>
</evidence>
<comment type="caution">
    <text evidence="2">The sequence shown here is derived from an EMBL/GenBank/DDBJ whole genome shotgun (WGS) entry which is preliminary data.</text>
</comment>
<evidence type="ECO:0000256" key="1">
    <source>
        <dbReference type="SAM" id="Phobius"/>
    </source>
</evidence>
<proteinExistence type="predicted"/>
<reference evidence="2 3" key="1">
    <citation type="journal article" date="2012" name="BMC Genomics">
        <title>Comparative genomic analysis of human infective Trypanosoma cruzi lineages with the bat-restricted subspecies T. cruzi marinkellei.</title>
        <authorList>
            <person name="Franzen O."/>
            <person name="Talavera-Lopez C."/>
            <person name="Ochaya S."/>
            <person name="Butler C.E."/>
            <person name="Messenger L.A."/>
            <person name="Lewis M.D."/>
            <person name="Llewellyn M.S."/>
            <person name="Marinkelle C.J."/>
            <person name="Tyler K.M."/>
            <person name="Miles M.A."/>
            <person name="Andersson B."/>
        </authorList>
    </citation>
    <scope>NUCLEOTIDE SEQUENCE [LARGE SCALE GENOMIC DNA]</scope>
    <source>
        <strain evidence="2 3">B7</strain>
    </source>
</reference>